<dbReference type="Gene3D" id="2.40.128.110">
    <property type="entry name" value="Lipid/polyisoprenoid-binding, YceI-like"/>
    <property type="match status" value="1"/>
</dbReference>
<sequence>MKNLALLLLLFLYNESGAQTFLTRNGFIGFYSKTPLEDIRAENKQTYGMIDATKKNIAFTLLVKGFTFQKQLMQTHFNENYAESDRYPKANFVGTYSGDVDVSKNGIYPVVVKGQLTFHGVTKDLEVPASIEVQDEALIGKSEFKLIPADFDIEIPSIVREKIAQQMDVRVNVKCNKIK</sequence>
<feature type="signal peptide" evidence="1">
    <location>
        <begin position="1"/>
        <end position="18"/>
    </location>
</feature>
<dbReference type="InterPro" id="IPR007372">
    <property type="entry name" value="Lipid/polyisoprenoid-bd_YceI"/>
</dbReference>
<evidence type="ECO:0000313" key="4">
    <source>
        <dbReference type="Proteomes" id="UP001155483"/>
    </source>
</evidence>
<dbReference type="AlphaFoldDB" id="A0A9X3BFR3"/>
<feature type="chain" id="PRO_5040866044" evidence="1">
    <location>
        <begin position="19"/>
        <end position="179"/>
    </location>
</feature>
<dbReference type="InterPro" id="IPR036761">
    <property type="entry name" value="TTHA0802/YceI-like_sf"/>
</dbReference>
<evidence type="ECO:0000259" key="2">
    <source>
        <dbReference type="Pfam" id="PF04264"/>
    </source>
</evidence>
<evidence type="ECO:0000313" key="3">
    <source>
        <dbReference type="EMBL" id="MCU7549474.1"/>
    </source>
</evidence>
<evidence type="ECO:0000256" key="1">
    <source>
        <dbReference type="SAM" id="SignalP"/>
    </source>
</evidence>
<organism evidence="3 4">
    <name type="scientific">Paraflavisolibacter caeni</name>
    <dbReference type="NCBI Taxonomy" id="2982496"/>
    <lineage>
        <taxon>Bacteria</taxon>
        <taxon>Pseudomonadati</taxon>
        <taxon>Bacteroidota</taxon>
        <taxon>Chitinophagia</taxon>
        <taxon>Chitinophagales</taxon>
        <taxon>Chitinophagaceae</taxon>
        <taxon>Paraflavisolibacter</taxon>
    </lineage>
</organism>
<proteinExistence type="predicted"/>
<name>A0A9X3BFR3_9BACT</name>
<dbReference type="SUPFAM" id="SSF101874">
    <property type="entry name" value="YceI-like"/>
    <property type="match status" value="1"/>
</dbReference>
<reference evidence="3" key="2">
    <citation type="submission" date="2023-04" db="EMBL/GenBank/DDBJ databases">
        <title>Paracnuella aquatica gen. nov., sp. nov., a member of the family Chitinophagaceae isolated from a hot spring.</title>
        <authorList>
            <person name="Wang C."/>
        </authorList>
    </citation>
    <scope>NUCLEOTIDE SEQUENCE</scope>
    <source>
        <strain evidence="3">LB-8</strain>
    </source>
</reference>
<dbReference type="RefSeq" id="WP_279296918.1">
    <property type="nucleotide sequence ID" value="NZ_JAOTIF010000006.1"/>
</dbReference>
<dbReference type="Proteomes" id="UP001155483">
    <property type="component" value="Unassembled WGS sequence"/>
</dbReference>
<protein>
    <submittedName>
        <fullName evidence="3">YceI family protein</fullName>
    </submittedName>
</protein>
<accession>A0A9X3BFR3</accession>
<gene>
    <name evidence="3" type="ORF">OCK74_10135</name>
</gene>
<dbReference type="EMBL" id="JAOTIF010000006">
    <property type="protein sequence ID" value="MCU7549474.1"/>
    <property type="molecule type" value="Genomic_DNA"/>
</dbReference>
<reference evidence="3" key="1">
    <citation type="submission" date="2022-09" db="EMBL/GenBank/DDBJ databases">
        <authorList>
            <person name="Yuan C."/>
            <person name="Ke Z."/>
        </authorList>
    </citation>
    <scope>NUCLEOTIDE SEQUENCE</scope>
    <source>
        <strain evidence="3">LB-8</strain>
    </source>
</reference>
<keyword evidence="4" id="KW-1185">Reference proteome</keyword>
<keyword evidence="1" id="KW-0732">Signal</keyword>
<dbReference type="Pfam" id="PF04264">
    <property type="entry name" value="YceI"/>
    <property type="match status" value="1"/>
</dbReference>
<feature type="domain" description="Lipid/polyisoprenoid-binding YceI-like" evidence="2">
    <location>
        <begin position="41"/>
        <end position="174"/>
    </location>
</feature>
<comment type="caution">
    <text evidence="3">The sequence shown here is derived from an EMBL/GenBank/DDBJ whole genome shotgun (WGS) entry which is preliminary data.</text>
</comment>